<name>A0A0L8GV27_OCTBM</name>
<evidence type="ECO:0000313" key="1">
    <source>
        <dbReference type="EMBL" id="KOF80752.1"/>
    </source>
</evidence>
<gene>
    <name evidence="1" type="ORF">OCBIM_22027454mg</name>
</gene>
<proteinExistence type="predicted"/>
<protein>
    <submittedName>
        <fullName evidence="1">Uncharacterized protein</fullName>
    </submittedName>
</protein>
<accession>A0A0L8GV27</accession>
<sequence>MDFKALQSRRYRDDLALISIKGYIVRDQREMYTYSSNGTRGALLAFMSNGVLFNSRI</sequence>
<dbReference type="AlphaFoldDB" id="A0A0L8GV27"/>
<organism evidence="1">
    <name type="scientific">Octopus bimaculoides</name>
    <name type="common">California two-spotted octopus</name>
    <dbReference type="NCBI Taxonomy" id="37653"/>
    <lineage>
        <taxon>Eukaryota</taxon>
        <taxon>Metazoa</taxon>
        <taxon>Spiralia</taxon>
        <taxon>Lophotrochozoa</taxon>
        <taxon>Mollusca</taxon>
        <taxon>Cephalopoda</taxon>
        <taxon>Coleoidea</taxon>
        <taxon>Octopodiformes</taxon>
        <taxon>Octopoda</taxon>
        <taxon>Incirrata</taxon>
        <taxon>Octopodidae</taxon>
        <taxon>Octopus</taxon>
    </lineage>
</organism>
<dbReference type="EMBL" id="KQ420287">
    <property type="protein sequence ID" value="KOF80752.1"/>
    <property type="molecule type" value="Genomic_DNA"/>
</dbReference>
<reference evidence="1" key="1">
    <citation type="submission" date="2015-07" db="EMBL/GenBank/DDBJ databases">
        <title>MeaNS - Measles Nucleotide Surveillance Program.</title>
        <authorList>
            <person name="Tran T."/>
            <person name="Druce J."/>
        </authorList>
    </citation>
    <scope>NUCLEOTIDE SEQUENCE</scope>
    <source>
        <strain evidence="1">UCB-OBI-ISO-001</strain>
        <tissue evidence="1">Gonad</tissue>
    </source>
</reference>